<evidence type="ECO:0000256" key="2">
    <source>
        <dbReference type="ARBA" id="ARBA00004429"/>
    </source>
</evidence>
<evidence type="ECO:0000313" key="21">
    <source>
        <dbReference type="Proteomes" id="UP000197535"/>
    </source>
</evidence>
<comment type="caution">
    <text evidence="20">The sequence shown here is derived from an EMBL/GenBank/DDBJ whole genome shotgun (WGS) entry which is preliminary data.</text>
</comment>
<dbReference type="PANTHER" id="PTHR42878:SF15">
    <property type="entry name" value="BACTERIOPHYTOCHROME"/>
    <property type="match status" value="1"/>
</dbReference>
<dbReference type="Gene3D" id="3.30.565.10">
    <property type="entry name" value="Histidine kinase-like ATPase, C-terminal domain"/>
    <property type="match status" value="1"/>
</dbReference>
<dbReference type="SUPFAM" id="SSF158472">
    <property type="entry name" value="HAMP domain-like"/>
    <property type="match status" value="1"/>
</dbReference>
<organism evidence="20 21">
    <name type="scientific">Noviherbaspirillum denitrificans</name>
    <dbReference type="NCBI Taxonomy" id="1968433"/>
    <lineage>
        <taxon>Bacteria</taxon>
        <taxon>Pseudomonadati</taxon>
        <taxon>Pseudomonadota</taxon>
        <taxon>Betaproteobacteria</taxon>
        <taxon>Burkholderiales</taxon>
        <taxon>Oxalobacteraceae</taxon>
        <taxon>Noviherbaspirillum</taxon>
    </lineage>
</organism>
<dbReference type="InterPro" id="IPR000700">
    <property type="entry name" value="PAS-assoc_C"/>
</dbReference>
<dbReference type="PROSITE" id="PS50885">
    <property type="entry name" value="HAMP"/>
    <property type="match status" value="1"/>
</dbReference>
<comment type="catalytic activity">
    <reaction evidence="1">
        <text>ATP + protein L-histidine = ADP + protein N-phospho-L-histidine.</text>
        <dbReference type="EC" id="2.7.13.3"/>
    </reaction>
</comment>
<dbReference type="Proteomes" id="UP000197535">
    <property type="component" value="Unassembled WGS sequence"/>
</dbReference>
<dbReference type="PANTHER" id="PTHR42878">
    <property type="entry name" value="TWO-COMPONENT HISTIDINE KINASE"/>
    <property type="match status" value="1"/>
</dbReference>
<dbReference type="SUPFAM" id="SSF55785">
    <property type="entry name" value="PYP-like sensor domain (PAS domain)"/>
    <property type="match status" value="3"/>
</dbReference>
<dbReference type="Pfam" id="PF00672">
    <property type="entry name" value="HAMP"/>
    <property type="match status" value="1"/>
</dbReference>
<dbReference type="Pfam" id="PF08448">
    <property type="entry name" value="PAS_4"/>
    <property type="match status" value="1"/>
</dbReference>
<keyword evidence="6" id="KW-0808">Transferase</keyword>
<evidence type="ECO:0000256" key="1">
    <source>
        <dbReference type="ARBA" id="ARBA00000085"/>
    </source>
</evidence>
<name>A0A254TFP1_9BURK</name>
<evidence type="ECO:0000256" key="9">
    <source>
        <dbReference type="ARBA" id="ARBA00022777"/>
    </source>
</evidence>
<dbReference type="SUPFAM" id="SSF47384">
    <property type="entry name" value="Homodimeric domain of signal transducing histidine kinase"/>
    <property type="match status" value="1"/>
</dbReference>
<dbReference type="SUPFAM" id="SSF55874">
    <property type="entry name" value="ATPase domain of HSP90 chaperone/DNA topoisomerase II/histidine kinase"/>
    <property type="match status" value="1"/>
</dbReference>
<evidence type="ECO:0000256" key="11">
    <source>
        <dbReference type="ARBA" id="ARBA00022989"/>
    </source>
</evidence>
<evidence type="ECO:0000256" key="7">
    <source>
        <dbReference type="ARBA" id="ARBA00022692"/>
    </source>
</evidence>
<evidence type="ECO:0000256" key="5">
    <source>
        <dbReference type="ARBA" id="ARBA00022553"/>
    </source>
</evidence>
<keyword evidence="11 15" id="KW-1133">Transmembrane helix</keyword>
<keyword evidence="12" id="KW-0902">Two-component regulatory system</keyword>
<dbReference type="InterPro" id="IPR035965">
    <property type="entry name" value="PAS-like_dom_sf"/>
</dbReference>
<dbReference type="Gene3D" id="3.30.450.20">
    <property type="entry name" value="PAS domain"/>
    <property type="match status" value="5"/>
</dbReference>
<dbReference type="CDD" id="cd00130">
    <property type="entry name" value="PAS"/>
    <property type="match status" value="3"/>
</dbReference>
<feature type="transmembrane region" description="Helical" evidence="15">
    <location>
        <begin position="12"/>
        <end position="32"/>
    </location>
</feature>
<evidence type="ECO:0000259" key="16">
    <source>
        <dbReference type="PROSITE" id="PS50109"/>
    </source>
</evidence>
<dbReference type="InterPro" id="IPR029151">
    <property type="entry name" value="Sensor-like_sf"/>
</dbReference>
<evidence type="ECO:0000256" key="15">
    <source>
        <dbReference type="SAM" id="Phobius"/>
    </source>
</evidence>
<feature type="coiled-coil region" evidence="14">
    <location>
        <begin position="346"/>
        <end position="373"/>
    </location>
</feature>
<dbReference type="GO" id="GO:0007234">
    <property type="term" value="P:osmosensory signaling via phosphorelay pathway"/>
    <property type="evidence" value="ECO:0007669"/>
    <property type="project" value="TreeGrafter"/>
</dbReference>
<dbReference type="SMART" id="SM00091">
    <property type="entry name" value="PAS"/>
    <property type="match status" value="3"/>
</dbReference>
<evidence type="ECO:0000256" key="10">
    <source>
        <dbReference type="ARBA" id="ARBA00022840"/>
    </source>
</evidence>
<dbReference type="InterPro" id="IPR003018">
    <property type="entry name" value="GAF"/>
</dbReference>
<keyword evidence="10" id="KW-0067">ATP-binding</keyword>
<dbReference type="Pfam" id="PF02743">
    <property type="entry name" value="dCache_1"/>
    <property type="match status" value="1"/>
</dbReference>
<feature type="transmembrane region" description="Helical" evidence="15">
    <location>
        <begin position="289"/>
        <end position="307"/>
    </location>
</feature>
<dbReference type="InterPro" id="IPR005467">
    <property type="entry name" value="His_kinase_dom"/>
</dbReference>
<dbReference type="Pfam" id="PF13426">
    <property type="entry name" value="PAS_9"/>
    <property type="match status" value="2"/>
</dbReference>
<feature type="domain" description="PAC" evidence="18">
    <location>
        <begin position="731"/>
        <end position="783"/>
    </location>
</feature>
<dbReference type="GO" id="GO:0000156">
    <property type="term" value="F:phosphorelay response regulator activity"/>
    <property type="evidence" value="ECO:0007669"/>
    <property type="project" value="TreeGrafter"/>
</dbReference>
<dbReference type="GO" id="GO:0005524">
    <property type="term" value="F:ATP binding"/>
    <property type="evidence" value="ECO:0007669"/>
    <property type="project" value="UniProtKB-KW"/>
</dbReference>
<dbReference type="SMART" id="SM00304">
    <property type="entry name" value="HAMP"/>
    <property type="match status" value="1"/>
</dbReference>
<dbReference type="CDD" id="cd06225">
    <property type="entry name" value="HAMP"/>
    <property type="match status" value="1"/>
</dbReference>
<dbReference type="OrthoDB" id="9808408at2"/>
<evidence type="ECO:0000256" key="3">
    <source>
        <dbReference type="ARBA" id="ARBA00012438"/>
    </source>
</evidence>
<keyword evidence="14" id="KW-0175">Coiled coil</keyword>
<evidence type="ECO:0000256" key="13">
    <source>
        <dbReference type="ARBA" id="ARBA00023136"/>
    </source>
</evidence>
<dbReference type="PROSITE" id="PS50112">
    <property type="entry name" value="PAS"/>
    <property type="match status" value="1"/>
</dbReference>
<dbReference type="InterPro" id="IPR050351">
    <property type="entry name" value="BphY/WalK/GraS-like"/>
</dbReference>
<comment type="subcellular location">
    <subcellularLocation>
        <location evidence="2">Cell inner membrane</location>
        <topology evidence="2">Multi-pass membrane protein</topology>
    </subcellularLocation>
</comment>
<evidence type="ECO:0000313" key="20">
    <source>
        <dbReference type="EMBL" id="OWW21440.1"/>
    </source>
</evidence>
<keyword evidence="7 15" id="KW-0812">Transmembrane</keyword>
<feature type="domain" description="PAC" evidence="18">
    <location>
        <begin position="433"/>
        <end position="484"/>
    </location>
</feature>
<dbReference type="InterPro" id="IPR029016">
    <property type="entry name" value="GAF-like_dom_sf"/>
</dbReference>
<dbReference type="SMART" id="SM00387">
    <property type="entry name" value="HATPase_c"/>
    <property type="match status" value="1"/>
</dbReference>
<dbReference type="InterPro" id="IPR003660">
    <property type="entry name" value="HAMP_dom"/>
</dbReference>
<dbReference type="GO" id="GO:0000155">
    <property type="term" value="F:phosphorelay sensor kinase activity"/>
    <property type="evidence" value="ECO:0007669"/>
    <property type="project" value="InterPro"/>
</dbReference>
<dbReference type="GO" id="GO:0030295">
    <property type="term" value="F:protein kinase activator activity"/>
    <property type="evidence" value="ECO:0007669"/>
    <property type="project" value="TreeGrafter"/>
</dbReference>
<accession>A0A254TFP1</accession>
<evidence type="ECO:0000256" key="6">
    <source>
        <dbReference type="ARBA" id="ARBA00022679"/>
    </source>
</evidence>
<dbReference type="InterPro" id="IPR001610">
    <property type="entry name" value="PAC"/>
</dbReference>
<dbReference type="PROSITE" id="PS50109">
    <property type="entry name" value="HIS_KIN"/>
    <property type="match status" value="1"/>
</dbReference>
<dbReference type="NCBIfam" id="TIGR00229">
    <property type="entry name" value="sensory_box"/>
    <property type="match status" value="3"/>
</dbReference>
<evidence type="ECO:0000256" key="12">
    <source>
        <dbReference type="ARBA" id="ARBA00023012"/>
    </source>
</evidence>
<dbReference type="Pfam" id="PF13185">
    <property type="entry name" value="GAF_2"/>
    <property type="match status" value="1"/>
</dbReference>
<feature type="domain" description="HAMP" evidence="19">
    <location>
        <begin position="309"/>
        <end position="361"/>
    </location>
</feature>
<keyword evidence="5" id="KW-0597">Phosphoprotein</keyword>
<dbReference type="InterPro" id="IPR036097">
    <property type="entry name" value="HisK_dim/P_sf"/>
</dbReference>
<evidence type="ECO:0000259" key="18">
    <source>
        <dbReference type="PROSITE" id="PS50113"/>
    </source>
</evidence>
<dbReference type="CDD" id="cd00082">
    <property type="entry name" value="HisKA"/>
    <property type="match status" value="1"/>
</dbReference>
<protein>
    <recommendedName>
        <fullName evidence="3">histidine kinase</fullName>
        <ecNumber evidence="3">2.7.13.3</ecNumber>
    </recommendedName>
</protein>
<keyword evidence="9" id="KW-0418">Kinase</keyword>
<keyword evidence="8" id="KW-0547">Nucleotide-binding</keyword>
<dbReference type="CDD" id="cd12914">
    <property type="entry name" value="PDC1_DGC_like"/>
    <property type="match status" value="1"/>
</dbReference>
<keyword evidence="21" id="KW-1185">Reference proteome</keyword>
<dbReference type="PROSITE" id="PS50113">
    <property type="entry name" value="PAC"/>
    <property type="match status" value="2"/>
</dbReference>
<dbReference type="CDD" id="cd12915">
    <property type="entry name" value="PDC2_DGC_like"/>
    <property type="match status" value="1"/>
</dbReference>
<evidence type="ECO:0000259" key="19">
    <source>
        <dbReference type="PROSITE" id="PS50885"/>
    </source>
</evidence>
<feature type="domain" description="Histidine kinase" evidence="16">
    <location>
        <begin position="937"/>
        <end position="1151"/>
    </location>
</feature>
<dbReference type="InterPro" id="IPR033479">
    <property type="entry name" value="dCache_1"/>
</dbReference>
<dbReference type="InterPro" id="IPR036890">
    <property type="entry name" value="HATPase_C_sf"/>
</dbReference>
<reference evidence="20 21" key="1">
    <citation type="submission" date="2016-02" db="EMBL/GenBank/DDBJ databases">
        <authorList>
            <person name="Wen L."/>
            <person name="He K."/>
            <person name="Yang H."/>
        </authorList>
    </citation>
    <scope>NUCLEOTIDE SEQUENCE [LARGE SCALE GENOMIC DNA]</scope>
    <source>
        <strain evidence="20 21">TSA40</strain>
    </source>
</reference>
<keyword evidence="13 15" id="KW-0472">Membrane</keyword>
<dbReference type="SUPFAM" id="SSF55781">
    <property type="entry name" value="GAF domain-like"/>
    <property type="match status" value="1"/>
</dbReference>
<evidence type="ECO:0000259" key="17">
    <source>
        <dbReference type="PROSITE" id="PS50112"/>
    </source>
</evidence>
<evidence type="ECO:0000256" key="14">
    <source>
        <dbReference type="SAM" id="Coils"/>
    </source>
</evidence>
<dbReference type="Pfam" id="PF00512">
    <property type="entry name" value="HisKA"/>
    <property type="match status" value="1"/>
</dbReference>
<dbReference type="Gene3D" id="6.10.340.10">
    <property type="match status" value="1"/>
</dbReference>
<evidence type="ECO:0000256" key="8">
    <source>
        <dbReference type="ARBA" id="ARBA00022741"/>
    </source>
</evidence>
<dbReference type="PRINTS" id="PR00344">
    <property type="entry name" value="BCTRLSENSOR"/>
</dbReference>
<dbReference type="EC" id="2.7.13.3" evidence="3"/>
<dbReference type="SUPFAM" id="SSF103190">
    <property type="entry name" value="Sensory domain-like"/>
    <property type="match status" value="1"/>
</dbReference>
<dbReference type="Gene3D" id="1.10.287.130">
    <property type="match status" value="1"/>
</dbReference>
<dbReference type="Pfam" id="PF02518">
    <property type="entry name" value="HATPase_c"/>
    <property type="match status" value="1"/>
</dbReference>
<dbReference type="InterPro" id="IPR013656">
    <property type="entry name" value="PAS_4"/>
</dbReference>
<dbReference type="GO" id="GO:0005886">
    <property type="term" value="C:plasma membrane"/>
    <property type="evidence" value="ECO:0007669"/>
    <property type="project" value="UniProtKB-SubCell"/>
</dbReference>
<dbReference type="SMART" id="SM00065">
    <property type="entry name" value="GAF"/>
    <property type="match status" value="1"/>
</dbReference>
<sequence length="1151" mass="126181">MPNVASFRQSIAARLVLLVAVVAAPLVGVQFYNAFAEAESARVEALEQSALAAQTVLGRIEQQVRTIDSLLLALATTMPLDNRDIDHGNATLRRIKAGLPDYIGSISLIETNGTMLYSAEPEPPAYGTINVSDRNYFKEAIAGNTLAVGRPIVSRTSGKWIVVFARAIRDEPGSPVRGVVTMSILLEHFQDDFTKVPLPRGTLISVVDNNGIVVARSIRPEQWIGKDLSGVPEVQKSLQVRSSVRELTTVDHVDRMAATVMSERLPWLVLVGIPADASLASSRAHLRSVILLTAIITLLTVGIAAWLSRGIAAPLRRLAHDAAKLAGGELGHRSTVTASGEVGALAANFNVMAQELERRNENLRATFEQAAVGLARVAADGGWLQVNQRLCDMLGMDQHALLARPLHSLVCAEDAGKDSDSARLLRDGDIPTYAVEQRLLRADGGCIWANLTVSPVRVSGEPDHLLYVIEDIDERKKSEALVAGQKQVLEMIARGAELSDTLDTLLRAIEAQAPGMLCSILLLDADGVHLHHGSGPSLPEEYRLAIDGEPIGAAAGSCGTAAWRRQPVYVEDIATDPLWANYRAHALRHGLRACWSTPIFDAGHRLLGTFAIYYNTPCLPGRRHKELIEVATQTAAIAISRLETEKALRNERALLEQVTRCSPIGIFAMRMDGSFSLINQAALDIVGETRDTIMRRAYYSPEWRIADVAGHPLQPEQFPFARVKLSGEALFDGEYSMLRPDGRRVQLSVNAAPLRNTQGMMEGVVFAMQDITERRRVLETLRASEEKFAVAFRASPDAIIISDLDDGRFIDINEAGLRLTGYAREELIGRRADEFTFFENPEDRARMARAVRERGSIGGMEAAFRTRQGTSRIGLVAGERIELDGRAHVLSVIRDITEQKCAEQEILKLNAELELRVMERTAQLAAANKELEAFSYSVSHDLKAPLRGIDGYSQLLEETASTRLDEEARLFLRNIRGGVAQMNALIADLLAYARMERRNLDNAVIDLRTCVDAVLQSYRNAPQNAGIVLRCELPPLAVRGDRDGLAIILRNLLDNAIKFSRNAPAPAIEAGAREDNGKVVLWVRDNGIGFDMKFHERIFDIFSRLHRPEDYPGTGVGLALVRKAAQRMGGKVWAESAPGQGATFYLELMHG</sequence>
<gene>
    <name evidence="20" type="ORF">AYR66_20065</name>
</gene>
<dbReference type="SMART" id="SM00388">
    <property type="entry name" value="HisKA"/>
    <property type="match status" value="1"/>
</dbReference>
<feature type="domain" description="PAS" evidence="17">
    <location>
        <begin position="784"/>
        <end position="853"/>
    </location>
</feature>
<dbReference type="Gene3D" id="3.30.450.40">
    <property type="match status" value="1"/>
</dbReference>
<dbReference type="RefSeq" id="WP_088708296.1">
    <property type="nucleotide sequence ID" value="NZ_LSTO01000001.1"/>
</dbReference>
<dbReference type="EMBL" id="LSTO01000001">
    <property type="protein sequence ID" value="OWW21440.1"/>
    <property type="molecule type" value="Genomic_DNA"/>
</dbReference>
<proteinExistence type="predicted"/>
<dbReference type="AlphaFoldDB" id="A0A254TFP1"/>
<dbReference type="FunFam" id="3.30.565.10:FF:000006">
    <property type="entry name" value="Sensor histidine kinase WalK"/>
    <property type="match status" value="1"/>
</dbReference>
<dbReference type="InterPro" id="IPR003594">
    <property type="entry name" value="HATPase_dom"/>
</dbReference>
<dbReference type="SMART" id="SM00086">
    <property type="entry name" value="PAC"/>
    <property type="match status" value="3"/>
</dbReference>
<dbReference type="InterPro" id="IPR003661">
    <property type="entry name" value="HisK_dim/P_dom"/>
</dbReference>
<dbReference type="InterPro" id="IPR004358">
    <property type="entry name" value="Sig_transdc_His_kin-like_C"/>
</dbReference>
<evidence type="ECO:0000256" key="4">
    <source>
        <dbReference type="ARBA" id="ARBA00022475"/>
    </source>
</evidence>
<dbReference type="InterPro" id="IPR000014">
    <property type="entry name" value="PAS"/>
</dbReference>
<dbReference type="FunFam" id="1.10.287.130:FF:000070">
    <property type="entry name" value="Histidine kinase sensor protein"/>
    <property type="match status" value="1"/>
</dbReference>
<keyword evidence="4" id="KW-1003">Cell membrane</keyword>